<evidence type="ECO:0000256" key="1">
    <source>
        <dbReference type="SAM" id="Phobius"/>
    </source>
</evidence>
<keyword evidence="1" id="KW-1133">Transmembrane helix</keyword>
<evidence type="ECO:0000259" key="2">
    <source>
        <dbReference type="Pfam" id="PF02719"/>
    </source>
</evidence>
<name>A0A077AZH8_9PROT</name>
<dbReference type="RefSeq" id="WP_038466185.1">
    <property type="nucleotide sequence ID" value="NZ_CP008941.1"/>
</dbReference>
<dbReference type="HOGENOM" id="CLU_559836_0_0_5"/>
<dbReference type="SUPFAM" id="SSF51735">
    <property type="entry name" value="NAD(P)-binding Rossmann-fold domains"/>
    <property type="match status" value="1"/>
</dbReference>
<dbReference type="eggNOG" id="ENOG50301HH">
    <property type="taxonomic scope" value="Bacteria"/>
</dbReference>
<dbReference type="STRING" id="91604.ID47_10725"/>
<dbReference type="AlphaFoldDB" id="A0A077AZH8"/>
<dbReference type="Pfam" id="PF02719">
    <property type="entry name" value="Polysacc_synt_2"/>
    <property type="match status" value="1"/>
</dbReference>
<dbReference type="Proteomes" id="UP000028926">
    <property type="component" value="Chromosome"/>
</dbReference>
<dbReference type="KEGG" id="paca:ID47_10725"/>
<dbReference type="EMBL" id="CP008941">
    <property type="protein sequence ID" value="AIK97098.1"/>
    <property type="molecule type" value="Genomic_DNA"/>
</dbReference>
<feature type="transmembrane region" description="Helical" evidence="1">
    <location>
        <begin position="21"/>
        <end position="43"/>
    </location>
</feature>
<feature type="transmembrane region" description="Helical" evidence="1">
    <location>
        <begin position="87"/>
        <end position="108"/>
    </location>
</feature>
<feature type="transmembrane region" description="Helical" evidence="1">
    <location>
        <begin position="55"/>
        <end position="75"/>
    </location>
</feature>
<dbReference type="InterPro" id="IPR036291">
    <property type="entry name" value="NAD(P)-bd_dom_sf"/>
</dbReference>
<gene>
    <name evidence="3" type="ORF">ID47_10725</name>
</gene>
<reference evidence="3 4" key="1">
    <citation type="submission" date="2014-07" db="EMBL/GenBank/DDBJ databases">
        <title>Comparative genomic insights into amoeba endosymbionts belonging to the families of Holosporaceae and Candidatus Midichloriaceae within Rickettsiales.</title>
        <authorList>
            <person name="Wang Z."/>
            <person name="Wu M."/>
        </authorList>
    </citation>
    <scope>NUCLEOTIDE SEQUENCE [LARGE SCALE GENOMIC DNA]</scope>
    <source>
        <strain evidence="3">PRA3</strain>
    </source>
</reference>
<keyword evidence="1" id="KW-0812">Transmembrane</keyword>
<dbReference type="OrthoDB" id="9818926at2"/>
<accession>A0A077AZH8</accession>
<evidence type="ECO:0000313" key="4">
    <source>
        <dbReference type="Proteomes" id="UP000028926"/>
    </source>
</evidence>
<proteinExistence type="predicted"/>
<keyword evidence="1" id="KW-0472">Membrane</keyword>
<evidence type="ECO:0000313" key="3">
    <source>
        <dbReference type="EMBL" id="AIK97098.1"/>
    </source>
</evidence>
<protein>
    <recommendedName>
        <fullName evidence="2">Polysaccharide biosynthesis protein CapD-like domain-containing protein</fullName>
    </recommendedName>
</protein>
<keyword evidence="4" id="KW-1185">Reference proteome</keyword>
<sequence>MKNKLIGILSKVRRFIEHNHTIFAPLGFMVQALGFFLLSALILNDFDLTGYTRSYLSKTIMVYCLVSLGTFLFLQARNPMVQVLEEYAPLAFWQIIGTTLLFFPLMLLGGQKEMFFWATPLMSMLWMGLWTSRHAWRQLLFKKPRVTNYYQLWRQLMPQWTDRFPKKQANSENTINYDNVLISGAGTVLGQKLLSLLANDNLKKLVLIDFNEQNLAMIRAWVKKFLPKTQAVLILSGDLTAQSLKSLFKSYSIKYVFDLDRAFTHSHIEGAHKALLHRNLSFPRMLLDQAVATKVKMVASLSAVPLDADQALTTAQSIVECYAQRLDSDKTRVIPFRGRAWAEGQESQSSLMAHFWGQDKSNVYLAPVNLVASTLLTVMKQLMENPAHHGAVWEITHVCEIKKLKLQREITLTDSLEDISRKIQATIRSIKPSTLASDFLFPTSQDGAAIVANCPILETDFDKCFKDLEMVMLTNPEGGQLKKAATK</sequence>
<feature type="domain" description="Polysaccharide biosynthesis protein CapD-like" evidence="2">
    <location>
        <begin position="180"/>
        <end position="302"/>
    </location>
</feature>
<dbReference type="Gene3D" id="3.40.50.720">
    <property type="entry name" value="NAD(P)-binding Rossmann-like Domain"/>
    <property type="match status" value="1"/>
</dbReference>
<organism evidence="3 4">
    <name type="scientific">Candidatus Odyssella acanthamoebae</name>
    <dbReference type="NCBI Taxonomy" id="91604"/>
    <lineage>
        <taxon>Bacteria</taxon>
        <taxon>Pseudomonadati</taxon>
        <taxon>Pseudomonadota</taxon>
        <taxon>Alphaproteobacteria</taxon>
        <taxon>Holosporales</taxon>
        <taxon>Candidatus Paracaedibacteraceae</taxon>
        <taxon>Candidatus Odyssella</taxon>
    </lineage>
</organism>
<dbReference type="InterPro" id="IPR003869">
    <property type="entry name" value="Polysac_CapD-like"/>
</dbReference>